<dbReference type="EMBL" id="CP122537">
    <property type="protein sequence ID" value="WGH78712.1"/>
    <property type="molecule type" value="Genomic_DNA"/>
</dbReference>
<dbReference type="PANTHER" id="PTHR12526">
    <property type="entry name" value="GLYCOSYLTRANSFERASE"/>
    <property type="match status" value="1"/>
</dbReference>
<evidence type="ECO:0000256" key="1">
    <source>
        <dbReference type="ARBA" id="ARBA00022676"/>
    </source>
</evidence>
<keyword evidence="6" id="KW-1185">Reference proteome</keyword>
<evidence type="ECO:0000259" key="4">
    <source>
        <dbReference type="Pfam" id="PF13439"/>
    </source>
</evidence>
<dbReference type="Pfam" id="PF00534">
    <property type="entry name" value="Glycos_transf_1"/>
    <property type="match status" value="1"/>
</dbReference>
<dbReference type="RefSeq" id="WP_279965463.1">
    <property type="nucleotide sequence ID" value="NZ_CP122537.1"/>
</dbReference>
<feature type="domain" description="Glycosyl transferase family 1" evidence="3">
    <location>
        <begin position="177"/>
        <end position="334"/>
    </location>
</feature>
<gene>
    <name evidence="5" type="ORF">P8627_00165</name>
</gene>
<dbReference type="EC" id="2.4.-.-" evidence="5"/>
<sequence>MLLRYLAALGERARDHTVVSLMPRGSIGDEIAALGVSVLSADMQQGSWSPMALLRLRRLIREARPDLIHGWMYHGNLAAWLATLGPGNWPPVVWAVHHSLQDIRNEGRSTRLVIRASARASRRVAGITYCSRISADQHEAQGFSAQNRCVIPNGIDTSEFDIDPKARAWLGDLIGVPPERTIVGNVGRDHPMKDQGRMVATVAKMLEAGHDVQAVLVGEGQETGRARDAAVELGIEDRVTSLAQRRDIPRLVAGFDIFLLPSAWGEAFPLAVCEAMASGIPAVVTDVGDSRWIVGDTGVVVPPADTDAQVEGLSRLMARSPDERRALGARARERICENFSMTHYIDAHDAFYRTTLEKVGVRSPGETAPTPRPSSDPVA</sequence>
<dbReference type="GO" id="GO:0016757">
    <property type="term" value="F:glycosyltransferase activity"/>
    <property type="evidence" value="ECO:0007669"/>
    <property type="project" value="UniProtKB-KW"/>
</dbReference>
<evidence type="ECO:0000259" key="3">
    <source>
        <dbReference type="Pfam" id="PF00534"/>
    </source>
</evidence>
<feature type="domain" description="Glycosyltransferase subfamily 4-like N-terminal" evidence="4">
    <location>
        <begin position="9"/>
        <end position="158"/>
    </location>
</feature>
<organism evidence="5 6">
    <name type="scientific">Jannaschia ovalis</name>
    <dbReference type="NCBI Taxonomy" id="3038773"/>
    <lineage>
        <taxon>Bacteria</taxon>
        <taxon>Pseudomonadati</taxon>
        <taxon>Pseudomonadota</taxon>
        <taxon>Alphaproteobacteria</taxon>
        <taxon>Rhodobacterales</taxon>
        <taxon>Roseobacteraceae</taxon>
        <taxon>Jannaschia</taxon>
    </lineage>
</organism>
<evidence type="ECO:0000313" key="6">
    <source>
        <dbReference type="Proteomes" id="UP001243420"/>
    </source>
</evidence>
<proteinExistence type="predicted"/>
<keyword evidence="1 5" id="KW-0328">Glycosyltransferase</keyword>
<dbReference type="InterPro" id="IPR001296">
    <property type="entry name" value="Glyco_trans_1"/>
</dbReference>
<reference evidence="5 6" key="1">
    <citation type="submission" date="2023-04" db="EMBL/GenBank/DDBJ databases">
        <title>Jannaschia ovalis sp. nov., a marine bacterium isolated from sea tidal flat.</title>
        <authorList>
            <person name="Kwon D.Y."/>
            <person name="Kim J.-J."/>
        </authorList>
    </citation>
    <scope>NUCLEOTIDE SEQUENCE [LARGE SCALE GENOMIC DNA]</scope>
    <source>
        <strain evidence="5 6">GRR-S6-38</strain>
    </source>
</reference>
<dbReference type="InterPro" id="IPR028098">
    <property type="entry name" value="Glyco_trans_4-like_N"/>
</dbReference>
<dbReference type="SUPFAM" id="SSF53756">
    <property type="entry name" value="UDP-Glycosyltransferase/glycogen phosphorylase"/>
    <property type="match status" value="1"/>
</dbReference>
<dbReference type="Gene3D" id="3.40.50.2000">
    <property type="entry name" value="Glycogen Phosphorylase B"/>
    <property type="match status" value="2"/>
</dbReference>
<evidence type="ECO:0000313" key="5">
    <source>
        <dbReference type="EMBL" id="WGH78712.1"/>
    </source>
</evidence>
<accession>A0ABY8LBK6</accession>
<dbReference type="Proteomes" id="UP001243420">
    <property type="component" value="Chromosome"/>
</dbReference>
<name>A0ABY8LBK6_9RHOB</name>
<evidence type="ECO:0000256" key="2">
    <source>
        <dbReference type="ARBA" id="ARBA00022679"/>
    </source>
</evidence>
<keyword evidence="2 5" id="KW-0808">Transferase</keyword>
<dbReference type="PANTHER" id="PTHR12526:SF510">
    <property type="entry name" value="D-INOSITOL 3-PHOSPHATE GLYCOSYLTRANSFERASE"/>
    <property type="match status" value="1"/>
</dbReference>
<dbReference type="Pfam" id="PF13439">
    <property type="entry name" value="Glyco_transf_4"/>
    <property type="match status" value="1"/>
</dbReference>
<protein>
    <submittedName>
        <fullName evidence="5">Glycosyltransferase</fullName>
        <ecNumber evidence="5">2.4.-.-</ecNumber>
    </submittedName>
</protein>